<dbReference type="Gene3D" id="1.10.238.20">
    <property type="entry name" value="Pheromone/general odorant binding protein domain"/>
    <property type="match status" value="1"/>
</dbReference>
<reference evidence="3" key="1">
    <citation type="submission" date="2022-01" db="EMBL/GenBank/DDBJ databases">
        <authorList>
            <person name="King R."/>
        </authorList>
    </citation>
    <scope>NUCLEOTIDE SEQUENCE</scope>
</reference>
<dbReference type="EMBL" id="OU896709">
    <property type="protein sequence ID" value="CAH1159373.1"/>
    <property type="molecule type" value="Genomic_DNA"/>
</dbReference>
<dbReference type="GO" id="GO:0007608">
    <property type="term" value="P:sensory perception of smell"/>
    <property type="evidence" value="ECO:0007669"/>
    <property type="project" value="TreeGrafter"/>
</dbReference>
<accession>A0A9P0GMR6</accession>
<gene>
    <name evidence="3" type="ORF">PHAECO_LOCUS7669</name>
</gene>
<evidence type="ECO:0000256" key="1">
    <source>
        <dbReference type="ARBA" id="ARBA00022729"/>
    </source>
</evidence>
<dbReference type="OrthoDB" id="6595846at2759"/>
<proteinExistence type="predicted"/>
<feature type="chain" id="PRO_5040230606" evidence="2">
    <location>
        <begin position="17"/>
        <end position="149"/>
    </location>
</feature>
<evidence type="ECO:0000256" key="2">
    <source>
        <dbReference type="SAM" id="SignalP"/>
    </source>
</evidence>
<dbReference type="InterPro" id="IPR006170">
    <property type="entry name" value="PBP/GOBP"/>
</dbReference>
<dbReference type="AlphaFoldDB" id="A0A9P0GMR6"/>
<sequence length="149" mass="16659">MQRLVVFAVLIVAGQSLDSKLVAEFVEKATEIGTECAKETKASSDDIARIINHQMPETKEGKCMISCFYKTFKMQNEDGSFNPNGGSEWMERIKKSDEVEHGKIQQIFNECMKPDNYDSSDHCQTAANVATCVFETAKKVGLSSEIMNF</sequence>
<dbReference type="InterPro" id="IPR036728">
    <property type="entry name" value="PBP_GOBP_sf"/>
</dbReference>
<dbReference type="SUPFAM" id="SSF47565">
    <property type="entry name" value="Insect pheromone/odorant-binding proteins"/>
    <property type="match status" value="1"/>
</dbReference>
<name>A0A9P0GMR6_PHACE</name>
<dbReference type="SMART" id="SM00708">
    <property type="entry name" value="PhBP"/>
    <property type="match status" value="1"/>
</dbReference>
<dbReference type="Pfam" id="PF01395">
    <property type="entry name" value="PBP_GOBP"/>
    <property type="match status" value="1"/>
</dbReference>
<dbReference type="PANTHER" id="PTHR11857">
    <property type="entry name" value="ODORANT BINDING PROTEIN-RELATED"/>
    <property type="match status" value="1"/>
</dbReference>
<evidence type="ECO:0000313" key="3">
    <source>
        <dbReference type="EMBL" id="CAH1159373.1"/>
    </source>
</evidence>
<keyword evidence="4" id="KW-1185">Reference proteome</keyword>
<dbReference type="GO" id="GO:0005615">
    <property type="term" value="C:extracellular space"/>
    <property type="evidence" value="ECO:0007669"/>
    <property type="project" value="TreeGrafter"/>
</dbReference>
<organism evidence="3 4">
    <name type="scientific">Phaedon cochleariae</name>
    <name type="common">Mustard beetle</name>
    <dbReference type="NCBI Taxonomy" id="80249"/>
    <lineage>
        <taxon>Eukaryota</taxon>
        <taxon>Metazoa</taxon>
        <taxon>Ecdysozoa</taxon>
        <taxon>Arthropoda</taxon>
        <taxon>Hexapoda</taxon>
        <taxon>Insecta</taxon>
        <taxon>Pterygota</taxon>
        <taxon>Neoptera</taxon>
        <taxon>Endopterygota</taxon>
        <taxon>Coleoptera</taxon>
        <taxon>Polyphaga</taxon>
        <taxon>Cucujiformia</taxon>
        <taxon>Chrysomeloidea</taxon>
        <taxon>Chrysomelidae</taxon>
        <taxon>Chrysomelinae</taxon>
        <taxon>Chrysomelini</taxon>
        <taxon>Phaedon</taxon>
    </lineage>
</organism>
<dbReference type="GO" id="GO:0005549">
    <property type="term" value="F:odorant binding"/>
    <property type="evidence" value="ECO:0007669"/>
    <property type="project" value="InterPro"/>
</dbReference>
<keyword evidence="1 2" id="KW-0732">Signal</keyword>
<dbReference type="Proteomes" id="UP001153737">
    <property type="component" value="Chromosome 3"/>
</dbReference>
<dbReference type="PANTHER" id="PTHR11857:SF42">
    <property type="entry name" value="GENERAL ODORANT-BINDING PROTEIN 19D-RELATED"/>
    <property type="match status" value="1"/>
</dbReference>
<reference evidence="3" key="2">
    <citation type="submission" date="2022-10" db="EMBL/GenBank/DDBJ databases">
        <authorList>
            <consortium name="ENA_rothamsted_submissions"/>
            <consortium name="culmorum"/>
            <person name="King R."/>
        </authorList>
    </citation>
    <scope>NUCLEOTIDE SEQUENCE</scope>
</reference>
<evidence type="ECO:0000313" key="4">
    <source>
        <dbReference type="Proteomes" id="UP001153737"/>
    </source>
</evidence>
<protein>
    <submittedName>
        <fullName evidence="3">Uncharacterized protein</fullName>
    </submittedName>
</protein>
<feature type="signal peptide" evidence="2">
    <location>
        <begin position="1"/>
        <end position="16"/>
    </location>
</feature>
<dbReference type="CDD" id="cd23992">
    <property type="entry name" value="PBP_GOBP"/>
    <property type="match status" value="1"/>
</dbReference>